<protein>
    <submittedName>
        <fullName evidence="1">RED-like protein N-terminal region-domain-containing protein</fullName>
    </submittedName>
</protein>
<comment type="caution">
    <text evidence="1">The sequence shown here is derived from an EMBL/GenBank/DDBJ whole genome shotgun (WGS) entry which is preliminary data.</text>
</comment>
<proteinExistence type="predicted"/>
<gene>
    <name evidence="1" type="ORF">F5148DRAFT_1287482</name>
</gene>
<dbReference type="EMBL" id="JAGFNK010000213">
    <property type="protein sequence ID" value="KAI9458107.1"/>
    <property type="molecule type" value="Genomic_DNA"/>
</dbReference>
<evidence type="ECO:0000313" key="2">
    <source>
        <dbReference type="Proteomes" id="UP001207468"/>
    </source>
</evidence>
<evidence type="ECO:0000313" key="1">
    <source>
        <dbReference type="EMBL" id="KAI9458107.1"/>
    </source>
</evidence>
<reference evidence="1" key="1">
    <citation type="submission" date="2021-03" db="EMBL/GenBank/DDBJ databases">
        <title>Evolutionary priming and transition to the ectomycorrhizal habit in an iconic lineage of mushroom-forming fungi: is preadaptation a requirement?</title>
        <authorList>
            <consortium name="DOE Joint Genome Institute"/>
            <person name="Looney B.P."/>
            <person name="Miyauchi S."/>
            <person name="Morin E."/>
            <person name="Drula E."/>
            <person name="Courty P.E."/>
            <person name="Chicoki N."/>
            <person name="Fauchery L."/>
            <person name="Kohler A."/>
            <person name="Kuo A."/>
            <person name="LaButti K."/>
            <person name="Pangilinan J."/>
            <person name="Lipzen A."/>
            <person name="Riley R."/>
            <person name="Andreopoulos W."/>
            <person name="He G."/>
            <person name="Johnson J."/>
            <person name="Barry K.W."/>
            <person name="Grigoriev I.V."/>
            <person name="Nagy L."/>
            <person name="Hibbett D."/>
            <person name="Henrissat B."/>
            <person name="Matheny P.B."/>
            <person name="Labbe J."/>
            <person name="Martin A.F."/>
        </authorList>
    </citation>
    <scope>NUCLEOTIDE SEQUENCE</scope>
    <source>
        <strain evidence="1">BPL698</strain>
    </source>
</reference>
<sequence>MNQDAFRGLLQTERSVSSRPSYTSRGSSLRRGAKPGPSKTCWNSKAISASGPAFKPRNVKKASETYRDRAEERRSGKEGDYAQVEAVLEEFEKRNADNEDRAAVDAQRRYLGGDSDHSILVKGLDFALLEQNKARLTSASSKQDDEALEEVFAQTASTSSAPTLKKRSRAEIIKELKGRRANEGELEKSNEGAILDKHPDSSKFRPIGFKPIGASSEDKVKRKKGKERSEPKKKKRKVEPYTTDAGEQAASKGSTMPLTTREHAASTSALDGPIRQSPDEDDFDIFADAGEYKGLEFGSEDDTDDGSGADQRTRPHPEPLVASPEDEPAQPRKGWFGDEAQPEAPEEVPPQAATGVNPSPTPKAEVDANEEQPGRLAPLSSSAMPSIHDFLVMDEVMEKEEKRKARKEKRKGKNKAS</sequence>
<dbReference type="Proteomes" id="UP001207468">
    <property type="component" value="Unassembled WGS sequence"/>
</dbReference>
<name>A0ACC0U2K0_9AGAM</name>
<organism evidence="1 2">
    <name type="scientific">Russula earlei</name>
    <dbReference type="NCBI Taxonomy" id="71964"/>
    <lineage>
        <taxon>Eukaryota</taxon>
        <taxon>Fungi</taxon>
        <taxon>Dikarya</taxon>
        <taxon>Basidiomycota</taxon>
        <taxon>Agaricomycotina</taxon>
        <taxon>Agaricomycetes</taxon>
        <taxon>Russulales</taxon>
        <taxon>Russulaceae</taxon>
        <taxon>Russula</taxon>
    </lineage>
</organism>
<keyword evidence="2" id="KW-1185">Reference proteome</keyword>
<accession>A0ACC0U2K0</accession>